<sequence length="658" mass="74988">MIKLLYLHEPGVLQNLATRYKHNEIYTYAGNILIAINPFKRLPHLYNTTMMEHYKEATFGELSPHVFAVADVAYREMINKGTSSSILVSGESGSGKTETTKMLMNYLAYLGGRPKVEGWTVEQKILESNPVVEAFGNAKTVNNNNSSRFGKFVEIHFDQNWRISGATIQTYLLERSRVCHISKAERNYHIFYLLCAAPQEVKKKYELGSPKLFHYLNQSDCYELDGVNDADEYLATRKAMDIVGISEDEQEAIFRVVAAILHLGNIEFEKGKEEDSSAIKTKTRCHLDMTAKLLECDAKRLEDALIKNVLKACKEGTTRNLKTNAALNSRDALAKSIYFRLFNWIVDKINKSIGQDGNSKSMIGVLDLTGFESFDHNSFEQFCFNYSNEKLQGHFNQHVLKMNQEEYTKEGIEWSYVGDKQDVLNLIEHKHGIIALLNECSSSLTDTHETFCQKLYVKFKNNNFFSKPINPQNSFTLRHFAGKVTYEANLFLEKNKDYVVDNHQNLLAASSCRFVVGLFPSPAQEQNTLNASKFSSIGSSFMEDLNKLIEKLNSTTHQYIRCVKPNNCLKPTTFENCSIIRQLRSGGVLKAIEISCAEYPTKLMFYEFLDRFGVLAPEVLEGNHDDKAACQMILKKMGLKTNQLCRCMQSCRMYYAQV</sequence>
<evidence type="ECO:0000256" key="2">
    <source>
        <dbReference type="ARBA" id="ARBA00022840"/>
    </source>
</evidence>
<dbReference type="GO" id="GO:0016459">
    <property type="term" value="C:myosin complex"/>
    <property type="evidence" value="ECO:0007669"/>
    <property type="project" value="UniProtKB-KW"/>
</dbReference>
<comment type="similarity">
    <text evidence="6">Belongs to the TRAFAC class myosin-kinesin ATPase superfamily. Myosin family.</text>
</comment>
<dbReference type="Gene3D" id="1.20.120.720">
    <property type="entry name" value="Myosin VI head, motor domain, U50 subdomain"/>
    <property type="match status" value="1"/>
</dbReference>
<dbReference type="GO" id="GO:0005524">
    <property type="term" value="F:ATP binding"/>
    <property type="evidence" value="ECO:0007669"/>
    <property type="project" value="UniProtKB-UniRule"/>
</dbReference>
<proteinExistence type="inferred from homology"/>
<evidence type="ECO:0000256" key="3">
    <source>
        <dbReference type="ARBA" id="ARBA00023123"/>
    </source>
</evidence>
<dbReference type="AlphaFoldDB" id="A0A2R6Q4M1"/>
<evidence type="ECO:0000313" key="9">
    <source>
        <dbReference type="Proteomes" id="UP000241394"/>
    </source>
</evidence>
<keyword evidence="5 6" id="KW-0009">Actin-binding</keyword>
<dbReference type="PRINTS" id="PR00193">
    <property type="entry name" value="MYOSINHEAVY"/>
</dbReference>
<dbReference type="GO" id="GO:0030048">
    <property type="term" value="P:actin filament-based movement"/>
    <property type="evidence" value="ECO:0007669"/>
    <property type="project" value="UniProtKB-ARBA"/>
</dbReference>
<dbReference type="GO" id="GO:0051015">
    <property type="term" value="F:actin filament binding"/>
    <property type="evidence" value="ECO:0007669"/>
    <property type="project" value="TreeGrafter"/>
</dbReference>
<dbReference type="Gene3D" id="3.40.850.10">
    <property type="entry name" value="Kinesin motor domain"/>
    <property type="match status" value="1"/>
</dbReference>
<dbReference type="Pfam" id="PF00063">
    <property type="entry name" value="Myosin_head"/>
    <property type="match status" value="1"/>
</dbReference>
<evidence type="ECO:0000256" key="1">
    <source>
        <dbReference type="ARBA" id="ARBA00022741"/>
    </source>
</evidence>
<dbReference type="SUPFAM" id="SSF52540">
    <property type="entry name" value="P-loop containing nucleoside triphosphate hydrolases"/>
    <property type="match status" value="1"/>
</dbReference>
<dbReference type="GO" id="GO:0000146">
    <property type="term" value="F:microfilament motor activity"/>
    <property type="evidence" value="ECO:0007669"/>
    <property type="project" value="TreeGrafter"/>
</dbReference>
<accession>A0A2R6Q4M1</accession>
<keyword evidence="2 6" id="KW-0067">ATP-binding</keyword>
<dbReference type="InterPro" id="IPR036961">
    <property type="entry name" value="Kinesin_motor_dom_sf"/>
</dbReference>
<dbReference type="FunFam" id="1.10.10.820:FF:000001">
    <property type="entry name" value="Myosin heavy chain"/>
    <property type="match status" value="1"/>
</dbReference>
<dbReference type="InterPro" id="IPR027417">
    <property type="entry name" value="P-loop_NTPase"/>
</dbReference>
<feature type="binding site" evidence="6">
    <location>
        <begin position="90"/>
        <end position="97"/>
    </location>
    <ligand>
        <name>ATP</name>
        <dbReference type="ChEBI" id="CHEBI:30616"/>
    </ligand>
</feature>
<dbReference type="PANTHER" id="PTHR13140">
    <property type="entry name" value="MYOSIN"/>
    <property type="match status" value="1"/>
</dbReference>
<gene>
    <name evidence="8" type="ORF">CEY00_Acc23176</name>
</gene>
<name>A0A2R6Q4M1_ACTCC</name>
<dbReference type="PROSITE" id="PS51456">
    <property type="entry name" value="MYOSIN_MOTOR"/>
    <property type="match status" value="1"/>
</dbReference>
<dbReference type="Gene3D" id="1.10.10.820">
    <property type="match status" value="1"/>
</dbReference>
<dbReference type="SMART" id="SM00242">
    <property type="entry name" value="MYSc"/>
    <property type="match status" value="1"/>
</dbReference>
<dbReference type="EMBL" id="NKQK01000020">
    <property type="protein sequence ID" value="PSS01818.1"/>
    <property type="molecule type" value="Genomic_DNA"/>
</dbReference>
<dbReference type="PANTHER" id="PTHR13140:SF772">
    <property type="entry name" value="MYOSIN-17"/>
    <property type="match status" value="1"/>
</dbReference>
<protein>
    <submittedName>
        <fullName evidence="8">Myosin-17 like</fullName>
    </submittedName>
</protein>
<dbReference type="OrthoDB" id="6108017at2759"/>
<evidence type="ECO:0000256" key="4">
    <source>
        <dbReference type="ARBA" id="ARBA00023175"/>
    </source>
</evidence>
<keyword evidence="3 6" id="KW-0518">Myosin</keyword>
<dbReference type="GO" id="GO:0007015">
    <property type="term" value="P:actin filament organization"/>
    <property type="evidence" value="ECO:0007669"/>
    <property type="project" value="TreeGrafter"/>
</dbReference>
<dbReference type="InterPro" id="IPR001609">
    <property type="entry name" value="Myosin_head_motor_dom-like"/>
</dbReference>
<dbReference type="GO" id="GO:0005737">
    <property type="term" value="C:cytoplasm"/>
    <property type="evidence" value="ECO:0007669"/>
    <property type="project" value="TreeGrafter"/>
</dbReference>
<organism evidence="8 9">
    <name type="scientific">Actinidia chinensis var. chinensis</name>
    <name type="common">Chinese soft-hair kiwi</name>
    <dbReference type="NCBI Taxonomy" id="1590841"/>
    <lineage>
        <taxon>Eukaryota</taxon>
        <taxon>Viridiplantae</taxon>
        <taxon>Streptophyta</taxon>
        <taxon>Embryophyta</taxon>
        <taxon>Tracheophyta</taxon>
        <taxon>Spermatophyta</taxon>
        <taxon>Magnoliopsida</taxon>
        <taxon>eudicotyledons</taxon>
        <taxon>Gunneridae</taxon>
        <taxon>Pentapetalae</taxon>
        <taxon>asterids</taxon>
        <taxon>Ericales</taxon>
        <taxon>Actinidiaceae</taxon>
        <taxon>Actinidia</taxon>
    </lineage>
</organism>
<dbReference type="Gene3D" id="1.20.58.530">
    <property type="match status" value="1"/>
</dbReference>
<dbReference type="Gramene" id="PSS01818">
    <property type="protein sequence ID" value="PSS01818"/>
    <property type="gene ID" value="CEY00_Acc23176"/>
</dbReference>
<reference evidence="9" key="2">
    <citation type="journal article" date="2018" name="BMC Genomics">
        <title>A manually annotated Actinidia chinensis var. chinensis (kiwifruit) genome highlights the challenges associated with draft genomes and gene prediction in plants.</title>
        <authorList>
            <person name="Pilkington S.M."/>
            <person name="Crowhurst R."/>
            <person name="Hilario E."/>
            <person name="Nardozza S."/>
            <person name="Fraser L."/>
            <person name="Peng Y."/>
            <person name="Gunaseelan K."/>
            <person name="Simpson R."/>
            <person name="Tahir J."/>
            <person name="Deroles S.C."/>
            <person name="Templeton K."/>
            <person name="Luo Z."/>
            <person name="Davy M."/>
            <person name="Cheng C."/>
            <person name="McNeilage M."/>
            <person name="Scaglione D."/>
            <person name="Liu Y."/>
            <person name="Zhang Q."/>
            <person name="Datson P."/>
            <person name="De Silva N."/>
            <person name="Gardiner S.E."/>
            <person name="Bassett H."/>
            <person name="Chagne D."/>
            <person name="McCallum J."/>
            <person name="Dzierzon H."/>
            <person name="Deng C."/>
            <person name="Wang Y.Y."/>
            <person name="Barron L."/>
            <person name="Manako K."/>
            <person name="Bowen J."/>
            <person name="Foster T.M."/>
            <person name="Erridge Z.A."/>
            <person name="Tiffin H."/>
            <person name="Waite C.N."/>
            <person name="Davies K.M."/>
            <person name="Grierson E.P."/>
            <person name="Laing W.A."/>
            <person name="Kirk R."/>
            <person name="Chen X."/>
            <person name="Wood M."/>
            <person name="Montefiori M."/>
            <person name="Brummell D.A."/>
            <person name="Schwinn K.E."/>
            <person name="Catanach A."/>
            <person name="Fullerton C."/>
            <person name="Li D."/>
            <person name="Meiyalaghan S."/>
            <person name="Nieuwenhuizen N."/>
            <person name="Read N."/>
            <person name="Prakash R."/>
            <person name="Hunter D."/>
            <person name="Zhang H."/>
            <person name="McKenzie M."/>
            <person name="Knabel M."/>
            <person name="Harris A."/>
            <person name="Allan A.C."/>
            <person name="Gleave A."/>
            <person name="Chen A."/>
            <person name="Janssen B.J."/>
            <person name="Plunkett B."/>
            <person name="Ampomah-Dwamena C."/>
            <person name="Voogd C."/>
            <person name="Leif D."/>
            <person name="Lafferty D."/>
            <person name="Souleyre E.J.F."/>
            <person name="Varkonyi-Gasic E."/>
            <person name="Gambi F."/>
            <person name="Hanley J."/>
            <person name="Yao J.L."/>
            <person name="Cheung J."/>
            <person name="David K.M."/>
            <person name="Warren B."/>
            <person name="Marsh K."/>
            <person name="Snowden K.C."/>
            <person name="Lin-Wang K."/>
            <person name="Brian L."/>
            <person name="Martinez-Sanchez M."/>
            <person name="Wang M."/>
            <person name="Ileperuma N."/>
            <person name="Macnee N."/>
            <person name="Campin R."/>
            <person name="McAtee P."/>
            <person name="Drummond R.S.M."/>
            <person name="Espley R.V."/>
            <person name="Ireland H.S."/>
            <person name="Wu R."/>
            <person name="Atkinson R.G."/>
            <person name="Karunairetnam S."/>
            <person name="Bulley S."/>
            <person name="Chunkath S."/>
            <person name="Hanley Z."/>
            <person name="Storey R."/>
            <person name="Thrimawithana A.H."/>
            <person name="Thomson S."/>
            <person name="David C."/>
            <person name="Testolin R."/>
            <person name="Huang H."/>
            <person name="Hellens R.P."/>
            <person name="Schaffer R.J."/>
        </authorList>
    </citation>
    <scope>NUCLEOTIDE SEQUENCE [LARGE SCALE GENOMIC DNA]</scope>
    <source>
        <strain evidence="9">cv. Red5</strain>
    </source>
</reference>
<evidence type="ECO:0000256" key="5">
    <source>
        <dbReference type="ARBA" id="ARBA00023203"/>
    </source>
</evidence>
<keyword evidence="1 6" id="KW-0547">Nucleotide-binding</keyword>
<dbReference type="STRING" id="1590841.A0A2R6Q4M1"/>
<comment type="caution">
    <text evidence="8">The sequence shown here is derived from an EMBL/GenBank/DDBJ whole genome shotgun (WGS) entry which is preliminary data.</text>
</comment>
<dbReference type="InParanoid" id="A0A2R6Q4M1"/>
<evidence type="ECO:0000313" key="8">
    <source>
        <dbReference type="EMBL" id="PSS01818.1"/>
    </source>
</evidence>
<reference evidence="8 9" key="1">
    <citation type="submission" date="2017-07" db="EMBL/GenBank/DDBJ databases">
        <title>An improved, manually edited Actinidia chinensis var. chinensis (kiwifruit) genome highlights the challenges associated with draft genomes and gene prediction in plants.</title>
        <authorList>
            <person name="Pilkington S."/>
            <person name="Crowhurst R."/>
            <person name="Hilario E."/>
            <person name="Nardozza S."/>
            <person name="Fraser L."/>
            <person name="Peng Y."/>
            <person name="Gunaseelan K."/>
            <person name="Simpson R."/>
            <person name="Tahir J."/>
            <person name="Deroles S."/>
            <person name="Templeton K."/>
            <person name="Luo Z."/>
            <person name="Davy M."/>
            <person name="Cheng C."/>
            <person name="Mcneilage M."/>
            <person name="Scaglione D."/>
            <person name="Liu Y."/>
            <person name="Zhang Q."/>
            <person name="Datson P."/>
            <person name="De Silva N."/>
            <person name="Gardiner S."/>
            <person name="Bassett H."/>
            <person name="Chagne D."/>
            <person name="Mccallum J."/>
            <person name="Dzierzon H."/>
            <person name="Deng C."/>
            <person name="Wang Y.-Y."/>
            <person name="Barron N."/>
            <person name="Manako K."/>
            <person name="Bowen J."/>
            <person name="Foster T."/>
            <person name="Erridge Z."/>
            <person name="Tiffin H."/>
            <person name="Waite C."/>
            <person name="Davies K."/>
            <person name="Grierson E."/>
            <person name="Laing W."/>
            <person name="Kirk R."/>
            <person name="Chen X."/>
            <person name="Wood M."/>
            <person name="Montefiori M."/>
            <person name="Brummell D."/>
            <person name="Schwinn K."/>
            <person name="Catanach A."/>
            <person name="Fullerton C."/>
            <person name="Li D."/>
            <person name="Meiyalaghan S."/>
            <person name="Nieuwenhuizen N."/>
            <person name="Read N."/>
            <person name="Prakash R."/>
            <person name="Hunter D."/>
            <person name="Zhang H."/>
            <person name="Mckenzie M."/>
            <person name="Knabel M."/>
            <person name="Harris A."/>
            <person name="Allan A."/>
            <person name="Chen A."/>
            <person name="Janssen B."/>
            <person name="Plunkett B."/>
            <person name="Dwamena C."/>
            <person name="Voogd C."/>
            <person name="Leif D."/>
            <person name="Lafferty D."/>
            <person name="Souleyre E."/>
            <person name="Varkonyi-Gasic E."/>
            <person name="Gambi F."/>
            <person name="Hanley J."/>
            <person name="Yao J.-L."/>
            <person name="Cheung J."/>
            <person name="David K."/>
            <person name="Warren B."/>
            <person name="Marsh K."/>
            <person name="Snowden K."/>
            <person name="Lin-Wang K."/>
            <person name="Brian L."/>
            <person name="Martinez-Sanchez M."/>
            <person name="Wang M."/>
            <person name="Ileperuma N."/>
            <person name="Macnee N."/>
            <person name="Campin R."/>
            <person name="Mcatee P."/>
            <person name="Drummond R."/>
            <person name="Espley R."/>
            <person name="Ireland H."/>
            <person name="Wu R."/>
            <person name="Atkinson R."/>
            <person name="Karunairetnam S."/>
            <person name="Bulley S."/>
            <person name="Chunkath S."/>
            <person name="Hanley Z."/>
            <person name="Storey R."/>
            <person name="Thrimawithana A."/>
            <person name="Thomson S."/>
            <person name="David C."/>
            <person name="Testolin R."/>
        </authorList>
    </citation>
    <scope>NUCLEOTIDE SEQUENCE [LARGE SCALE GENOMIC DNA]</scope>
    <source>
        <strain evidence="9">cv. Red5</strain>
        <tissue evidence="8">Young leaf</tissue>
    </source>
</reference>
<evidence type="ECO:0000256" key="6">
    <source>
        <dbReference type="PROSITE-ProRule" id="PRU00782"/>
    </source>
</evidence>
<feature type="domain" description="Myosin motor" evidence="7">
    <location>
        <begin position="1"/>
        <end position="658"/>
    </location>
</feature>
<dbReference type="Proteomes" id="UP000241394">
    <property type="component" value="Chromosome LG20"/>
</dbReference>
<keyword evidence="9" id="KW-1185">Reference proteome</keyword>
<dbReference type="Gene3D" id="3.30.70.1590">
    <property type="match status" value="1"/>
</dbReference>
<evidence type="ECO:0000259" key="7">
    <source>
        <dbReference type="PROSITE" id="PS51456"/>
    </source>
</evidence>
<dbReference type="GO" id="GO:0016020">
    <property type="term" value="C:membrane"/>
    <property type="evidence" value="ECO:0007669"/>
    <property type="project" value="TreeGrafter"/>
</dbReference>
<keyword evidence="4 6" id="KW-0505">Motor protein</keyword>
<feature type="region of interest" description="Actin-binding" evidence="6">
    <location>
        <begin position="545"/>
        <end position="567"/>
    </location>
</feature>